<dbReference type="Gene3D" id="3.30.230.10">
    <property type="match status" value="1"/>
</dbReference>
<dbReference type="InterPro" id="IPR019741">
    <property type="entry name" value="Galactokinase_CS"/>
</dbReference>
<feature type="domain" description="GHMP kinase C-terminal" evidence="9">
    <location>
        <begin position="277"/>
        <end position="352"/>
    </location>
</feature>
<protein>
    <recommendedName>
        <fullName evidence="7">Galactokinase</fullName>
        <ecNumber evidence="7">2.7.1.6</ecNumber>
    </recommendedName>
</protein>
<keyword evidence="6" id="KW-0299">Galactose metabolism</keyword>
<evidence type="ECO:0000256" key="3">
    <source>
        <dbReference type="ARBA" id="ARBA00022741"/>
    </source>
</evidence>
<evidence type="ECO:0000256" key="2">
    <source>
        <dbReference type="ARBA" id="ARBA00022679"/>
    </source>
</evidence>
<dbReference type="InterPro" id="IPR000705">
    <property type="entry name" value="Galactokinase"/>
</dbReference>
<dbReference type="PRINTS" id="PR00473">
    <property type="entry name" value="GALCTOKINASE"/>
</dbReference>
<feature type="domain" description="Galactokinase N-terminal" evidence="10">
    <location>
        <begin position="14"/>
        <end position="61"/>
    </location>
</feature>
<dbReference type="Gene3D" id="3.30.70.890">
    <property type="entry name" value="GHMP kinase, C-terminal domain"/>
    <property type="match status" value="1"/>
</dbReference>
<name>A0ABY8G0P6_9ACTO</name>
<comment type="similarity">
    <text evidence="1">Belongs to the GHMP kinase family. GalK subfamily.</text>
</comment>
<dbReference type="InterPro" id="IPR013750">
    <property type="entry name" value="GHMP_kinase_C_dom"/>
</dbReference>
<evidence type="ECO:0000259" key="8">
    <source>
        <dbReference type="Pfam" id="PF00288"/>
    </source>
</evidence>
<evidence type="ECO:0000313" key="12">
    <source>
        <dbReference type="Proteomes" id="UP001215216"/>
    </source>
</evidence>
<keyword evidence="11" id="KW-0378">Hydrolase</keyword>
<feature type="domain" description="GHMP kinase N-terminal" evidence="8">
    <location>
        <begin position="106"/>
        <end position="179"/>
    </location>
</feature>
<dbReference type="NCBIfam" id="TIGR00131">
    <property type="entry name" value="gal_kin"/>
    <property type="match status" value="1"/>
</dbReference>
<dbReference type="PROSITE" id="PS00106">
    <property type="entry name" value="GALACTOKINASE"/>
    <property type="match status" value="1"/>
</dbReference>
<evidence type="ECO:0000259" key="9">
    <source>
        <dbReference type="Pfam" id="PF08544"/>
    </source>
</evidence>
<dbReference type="SUPFAM" id="SSF54211">
    <property type="entry name" value="Ribosomal protein S5 domain 2-like"/>
    <property type="match status" value="1"/>
</dbReference>
<dbReference type="Pfam" id="PF08544">
    <property type="entry name" value="GHMP_kinases_C"/>
    <property type="match status" value="1"/>
</dbReference>
<evidence type="ECO:0000313" key="11">
    <source>
        <dbReference type="EMBL" id="WFM83370.1"/>
    </source>
</evidence>
<evidence type="ECO:0000256" key="7">
    <source>
        <dbReference type="NCBIfam" id="TIGR00131"/>
    </source>
</evidence>
<dbReference type="InterPro" id="IPR019539">
    <property type="entry name" value="GalKase_N"/>
</dbReference>
<dbReference type="Pfam" id="PF10509">
    <property type="entry name" value="GalKase_gal_bdg"/>
    <property type="match status" value="1"/>
</dbReference>
<dbReference type="RefSeq" id="WP_278012765.1">
    <property type="nucleotide sequence ID" value="NZ_CP121208.1"/>
</dbReference>
<dbReference type="PIRSF" id="PIRSF000530">
    <property type="entry name" value="Galactokinase"/>
    <property type="match status" value="1"/>
</dbReference>
<keyword evidence="2 11" id="KW-0808">Transferase</keyword>
<evidence type="ECO:0000256" key="1">
    <source>
        <dbReference type="ARBA" id="ARBA00006566"/>
    </source>
</evidence>
<dbReference type="InterPro" id="IPR006206">
    <property type="entry name" value="Mevalonate/galactokinase"/>
</dbReference>
<dbReference type="InterPro" id="IPR006203">
    <property type="entry name" value="GHMP_knse_ATP-bd_CS"/>
</dbReference>
<dbReference type="GO" id="GO:0016787">
    <property type="term" value="F:hydrolase activity"/>
    <property type="evidence" value="ECO:0007669"/>
    <property type="project" value="UniProtKB-KW"/>
</dbReference>
<reference evidence="11 12" key="1">
    <citation type="submission" date="2023-03" db="EMBL/GenBank/DDBJ databases">
        <title>Complete genome of Arcanobacterium canis strain DSM 25104 isolated in 2010 from a canine otitis externa in Germany.</title>
        <authorList>
            <person name="Borowiak M."/>
            <person name="Kreitlow A."/>
            <person name="Malorny B."/>
            <person name="Laemmler C."/>
            <person name="Prenger-Berninghoff E."/>
            <person name="Ploetz M."/>
            <person name="Abdulmawjood A."/>
        </authorList>
    </citation>
    <scope>NUCLEOTIDE SEQUENCE [LARGE SCALE GENOMIC DNA]</scope>
    <source>
        <strain evidence="11 12">DSM 25104</strain>
    </source>
</reference>
<organism evidence="11 12">
    <name type="scientific">Arcanobacterium canis</name>
    <dbReference type="NCBI Taxonomy" id="999183"/>
    <lineage>
        <taxon>Bacteria</taxon>
        <taxon>Bacillati</taxon>
        <taxon>Actinomycetota</taxon>
        <taxon>Actinomycetes</taxon>
        <taxon>Actinomycetales</taxon>
        <taxon>Actinomycetaceae</taxon>
        <taxon>Arcanobacterium</taxon>
    </lineage>
</organism>
<dbReference type="PROSITE" id="PS00627">
    <property type="entry name" value="GHMP_KINASES_ATP"/>
    <property type="match status" value="1"/>
</dbReference>
<dbReference type="Proteomes" id="UP001215216">
    <property type="component" value="Chromosome"/>
</dbReference>
<dbReference type="InterPro" id="IPR036554">
    <property type="entry name" value="GHMP_kinase_C_sf"/>
</dbReference>
<evidence type="ECO:0000256" key="6">
    <source>
        <dbReference type="ARBA" id="ARBA00023144"/>
    </source>
</evidence>
<keyword evidence="5" id="KW-0067">ATP-binding</keyword>
<dbReference type="EC" id="2.7.1.6" evidence="7"/>
<accession>A0ABY8G0P6</accession>
<dbReference type="InterPro" id="IPR006204">
    <property type="entry name" value="GHMP_kinase_N_dom"/>
</dbReference>
<dbReference type="PANTHER" id="PTHR10457:SF7">
    <property type="entry name" value="GALACTOKINASE-RELATED"/>
    <property type="match status" value="1"/>
</dbReference>
<keyword evidence="6" id="KW-0119">Carbohydrate metabolism</keyword>
<dbReference type="SUPFAM" id="SSF55060">
    <property type="entry name" value="GHMP Kinase, C-terminal domain"/>
    <property type="match status" value="1"/>
</dbReference>
<dbReference type="Pfam" id="PF00288">
    <property type="entry name" value="GHMP_kinases_N"/>
    <property type="match status" value="1"/>
</dbReference>
<evidence type="ECO:0000256" key="5">
    <source>
        <dbReference type="ARBA" id="ARBA00022840"/>
    </source>
</evidence>
<gene>
    <name evidence="11" type="primary">galK</name>
    <name evidence="11" type="ORF">P7079_08280</name>
</gene>
<dbReference type="EMBL" id="CP121208">
    <property type="protein sequence ID" value="WFM83370.1"/>
    <property type="molecule type" value="Genomic_DNA"/>
</dbReference>
<evidence type="ECO:0000259" key="10">
    <source>
        <dbReference type="Pfam" id="PF10509"/>
    </source>
</evidence>
<dbReference type="PRINTS" id="PR00959">
    <property type="entry name" value="MEVGALKINASE"/>
</dbReference>
<dbReference type="InterPro" id="IPR014721">
    <property type="entry name" value="Ribsml_uS5_D2-typ_fold_subgr"/>
</dbReference>
<keyword evidence="12" id="KW-1185">Reference proteome</keyword>
<keyword evidence="3" id="KW-0547">Nucleotide-binding</keyword>
<proteinExistence type="inferred from homology"/>
<evidence type="ECO:0000256" key="4">
    <source>
        <dbReference type="ARBA" id="ARBA00022777"/>
    </source>
</evidence>
<keyword evidence="4" id="KW-0418">Kinase</keyword>
<dbReference type="InterPro" id="IPR020568">
    <property type="entry name" value="Ribosomal_Su5_D2-typ_SF"/>
</dbReference>
<dbReference type="PANTHER" id="PTHR10457">
    <property type="entry name" value="MEVALONATE KINASE/GALACTOKINASE"/>
    <property type="match status" value="1"/>
</dbReference>
<dbReference type="GO" id="GO:0004335">
    <property type="term" value="F:galactokinase activity"/>
    <property type="evidence" value="ECO:0007669"/>
    <property type="project" value="UniProtKB-EC"/>
</dbReference>
<sequence length="377" mass="40688">MHWSDEEGARRARELFSRYFGDESTEVFAAPGRVNLIGEHTDYNDGLCMPMALPHATFVAFHQREDDAVRLISDAGELWEGRVGDIRPGMERSWVNYAGGPTYTLGVTRGFDAAVVSCVPLGAGLSSSAAIECAMAFALRTPTTEHDREAIVEACIRAENEIAGAPTGGMDQTVSVFGRDAHAVFIDFAAETRELVEADFAADDLAILVMDTRAKHSLSDGQYGNRRAECDQARDMLGYDSLREATDADLEKLPQLLARRVRHVISENARVVAGACALQARDWQALGREFAASHASLRDDFEVSCEELDCVVESAMAAGAFGARMTGGGFGGSAIALVKLNDIEKITEEVRRVSCERGFAEPAFLVAQASSGARLAV</sequence>